<proteinExistence type="predicted"/>
<organism evidence="1 2">
    <name type="scientific">Alternaria tenuissima</name>
    <dbReference type="NCBI Taxonomy" id="119927"/>
    <lineage>
        <taxon>Eukaryota</taxon>
        <taxon>Fungi</taxon>
        <taxon>Dikarya</taxon>
        <taxon>Ascomycota</taxon>
        <taxon>Pezizomycotina</taxon>
        <taxon>Dothideomycetes</taxon>
        <taxon>Pleosporomycetidae</taxon>
        <taxon>Pleosporales</taxon>
        <taxon>Pleosporineae</taxon>
        <taxon>Pleosporaceae</taxon>
        <taxon>Alternaria</taxon>
        <taxon>Alternaria sect. Alternaria</taxon>
        <taxon>Alternaria alternata complex</taxon>
    </lineage>
</organism>
<gene>
    <name evidence="1" type="ORF">AA0115_g13010</name>
</gene>
<accession>A0AB37VXE8</accession>
<protein>
    <submittedName>
        <fullName evidence="1">Uncharacterized protein</fullName>
    </submittedName>
</protein>
<sequence>MKKYIFQKDAFFTDSPEIHIRRHPAVEDIVRQNKVWIEQQVENGGRMNCQTRPLSDEERDGHLVRLLGVQKMHAMLLVVKDETDYWLKYHNLKKEWPVGETDHPCGMLATNDKWFMMSWDDFHLKRYGQERRDRESCVPSQMKGEDGPLWYEFAVKKCDYCSGKYDDVTPLVLGRTTTDASTW</sequence>
<evidence type="ECO:0000313" key="1">
    <source>
        <dbReference type="EMBL" id="RYN15540.1"/>
    </source>
</evidence>
<evidence type="ECO:0000313" key="2">
    <source>
        <dbReference type="Proteomes" id="UP000292340"/>
    </source>
</evidence>
<dbReference type="EMBL" id="PDXB01000130">
    <property type="protein sequence ID" value="RYN15540.1"/>
    <property type="molecule type" value="Genomic_DNA"/>
</dbReference>
<dbReference type="Proteomes" id="UP000292340">
    <property type="component" value="Unassembled WGS sequence"/>
</dbReference>
<reference evidence="1" key="2">
    <citation type="journal article" date="2019" name="bioRxiv">
        <title>Genomics, evolutionary history and diagnostics of the Alternaria alternata species group including apple and Asian pear pathotypes.</title>
        <authorList>
            <person name="Armitage A.D."/>
            <person name="Cockerton H.M."/>
            <person name="Sreenivasaprasad S."/>
            <person name="Woodhall J.W."/>
            <person name="Lane C.R."/>
            <person name="Harrison R.J."/>
            <person name="Clarkson J.P."/>
        </authorList>
    </citation>
    <scope>NUCLEOTIDE SEQUENCE</scope>
    <source>
        <strain evidence="1">FERA 1164</strain>
    </source>
</reference>
<comment type="caution">
    <text evidence="1">The sequence shown here is derived from an EMBL/GenBank/DDBJ whole genome shotgun (WGS) entry which is preliminary data.</text>
</comment>
<name>A0AB37VXE8_9PLEO</name>
<reference evidence="1" key="1">
    <citation type="submission" date="2017-10" db="EMBL/GenBank/DDBJ databases">
        <authorList>
            <person name="Armitage A.D."/>
            <person name="Barbara D.J."/>
            <person name="Woodhall J.W."/>
            <person name="Sreenivasaprasad S."/>
            <person name="Lane C.R."/>
            <person name="Clarkson J.P."/>
            <person name="Harrison R.J."/>
        </authorList>
    </citation>
    <scope>NUCLEOTIDE SEQUENCE</scope>
    <source>
        <strain evidence="1">FERA 1164</strain>
    </source>
</reference>
<dbReference type="AlphaFoldDB" id="A0AB37VXE8"/>